<feature type="site" description="Important for autoinhibition of adenylyltransferase activity" evidence="3">
    <location>
        <position position="57"/>
    </location>
</feature>
<dbReference type="OrthoDB" id="9813719at2"/>
<reference evidence="5 6" key="1">
    <citation type="submission" date="2019-03" db="EMBL/GenBank/DDBJ databases">
        <title>Draft genome sequences of novel Actinobacteria.</title>
        <authorList>
            <person name="Sahin N."/>
            <person name="Ay H."/>
            <person name="Saygin H."/>
        </authorList>
    </citation>
    <scope>NUCLEOTIDE SEQUENCE [LARGE SCALE GENOMIC DNA]</scope>
    <source>
        <strain evidence="5 6">JCM 30547</strain>
    </source>
</reference>
<dbReference type="InterPro" id="IPR036597">
    <property type="entry name" value="Fido-like_dom_sf"/>
</dbReference>
<sequence length="387" mass="43297">MALFKTPDLSSEDERVLRQIHDYRAELADILRMPRRWAGGLRRSMLARAIQGSNSIEGYDVRLDDAVAALDDEEAMSADEQTFAEIRGYRQALGYVLAMAKDADFRLDVSAVRGMHFMMLSHDLTKSPGSYRQGTVYVLDETTGDTVYEGPPADQVPGLVAELMDEQQARSAADPLVCAAMAHLNLVMIHPFRDGNGRMARALQTLVLSLGGIAEPAFSSIEEWLGGNTQDYYRVLAATGAGGWHPERSAALWVQFNLRAHHIQAQTLQRRYDEAGKLWVAFDDLLSQHGLEDRVADELFDASLGFRIRRSTYVRRAGIEERTASRDFAKLTDLGLLRPVGETKGRHYIMGDRLAELVQQMLSTRESLVDPYPWMRERLAAVPAGVR</sequence>
<evidence type="ECO:0000256" key="1">
    <source>
        <dbReference type="PIRSR" id="PIRSR640198-1"/>
    </source>
</evidence>
<dbReference type="PANTHER" id="PTHR13504">
    <property type="entry name" value="FIDO DOMAIN-CONTAINING PROTEIN DDB_G0283145"/>
    <property type="match status" value="1"/>
</dbReference>
<dbReference type="GO" id="GO:0005524">
    <property type="term" value="F:ATP binding"/>
    <property type="evidence" value="ECO:0007669"/>
    <property type="project" value="UniProtKB-KW"/>
</dbReference>
<organism evidence="5 6">
    <name type="scientific">Kribbella albertanoniae</name>
    <dbReference type="NCBI Taxonomy" id="1266829"/>
    <lineage>
        <taxon>Bacteria</taxon>
        <taxon>Bacillati</taxon>
        <taxon>Actinomycetota</taxon>
        <taxon>Actinomycetes</taxon>
        <taxon>Propionibacteriales</taxon>
        <taxon>Kribbellaceae</taxon>
        <taxon>Kribbella</taxon>
    </lineage>
</organism>
<dbReference type="InterPro" id="IPR040198">
    <property type="entry name" value="Fido_containing"/>
</dbReference>
<keyword evidence="2" id="KW-0547">Nucleotide-binding</keyword>
<name>A0A4V2XM97_9ACTN</name>
<dbReference type="Pfam" id="PF02661">
    <property type="entry name" value="Fic"/>
    <property type="match status" value="1"/>
</dbReference>
<accession>A0A4V2XM97</accession>
<dbReference type="InterPro" id="IPR003812">
    <property type="entry name" value="Fido"/>
</dbReference>
<proteinExistence type="predicted"/>
<protein>
    <submittedName>
        <fullName evidence="5">Fic family protein</fullName>
    </submittedName>
</protein>
<feature type="domain" description="Fido" evidence="4">
    <location>
        <begin position="107"/>
        <end position="259"/>
    </location>
</feature>
<evidence type="ECO:0000259" key="4">
    <source>
        <dbReference type="PROSITE" id="PS51459"/>
    </source>
</evidence>
<feature type="active site" evidence="1">
    <location>
        <position position="190"/>
    </location>
</feature>
<dbReference type="PANTHER" id="PTHR13504:SF33">
    <property type="entry name" value="FIC FAMILY PROTEIN"/>
    <property type="match status" value="1"/>
</dbReference>
<keyword evidence="6" id="KW-1185">Reference proteome</keyword>
<feature type="binding site" evidence="2">
    <location>
        <begin position="194"/>
        <end position="201"/>
    </location>
    <ligand>
        <name>ATP</name>
        <dbReference type="ChEBI" id="CHEBI:30616"/>
    </ligand>
</feature>
<dbReference type="EMBL" id="SMKA01000530">
    <property type="protein sequence ID" value="TDC13466.1"/>
    <property type="molecule type" value="Genomic_DNA"/>
</dbReference>
<dbReference type="PROSITE" id="PS51459">
    <property type="entry name" value="FIDO"/>
    <property type="match status" value="1"/>
</dbReference>
<comment type="caution">
    <text evidence="5">The sequence shown here is derived from an EMBL/GenBank/DDBJ whole genome shotgun (WGS) entry which is preliminary data.</text>
</comment>
<dbReference type="Gene3D" id="1.10.3290.10">
    <property type="entry name" value="Fido-like domain"/>
    <property type="match status" value="1"/>
</dbReference>
<evidence type="ECO:0000313" key="6">
    <source>
        <dbReference type="Proteomes" id="UP000295075"/>
    </source>
</evidence>
<evidence type="ECO:0000313" key="5">
    <source>
        <dbReference type="EMBL" id="TDC13466.1"/>
    </source>
</evidence>
<dbReference type="SUPFAM" id="SSF140931">
    <property type="entry name" value="Fic-like"/>
    <property type="match status" value="1"/>
</dbReference>
<dbReference type="InterPro" id="IPR036388">
    <property type="entry name" value="WH-like_DNA-bd_sf"/>
</dbReference>
<gene>
    <name evidence="5" type="ORF">E1261_44805</name>
</gene>
<dbReference type="Gene3D" id="1.10.10.10">
    <property type="entry name" value="Winged helix-like DNA-binding domain superfamily/Winged helix DNA-binding domain"/>
    <property type="match status" value="1"/>
</dbReference>
<evidence type="ECO:0000256" key="3">
    <source>
        <dbReference type="PIRSR" id="PIRSR640198-3"/>
    </source>
</evidence>
<dbReference type="AlphaFoldDB" id="A0A4V2XM97"/>
<dbReference type="RefSeq" id="WP_132416470.1">
    <property type="nucleotide sequence ID" value="NZ_SMKA01000530.1"/>
</dbReference>
<keyword evidence="2" id="KW-0067">ATP-binding</keyword>
<dbReference type="Proteomes" id="UP000295075">
    <property type="component" value="Unassembled WGS sequence"/>
</dbReference>
<evidence type="ECO:0000256" key="2">
    <source>
        <dbReference type="PIRSR" id="PIRSR640198-2"/>
    </source>
</evidence>